<dbReference type="GO" id="GO:0046872">
    <property type="term" value="F:metal ion binding"/>
    <property type="evidence" value="ECO:0007669"/>
    <property type="project" value="InterPro"/>
</dbReference>
<comment type="caution">
    <text evidence="4">Lacks conserved residue(s) required for the propagation of feature annotation.</text>
</comment>
<comment type="pathway">
    <text evidence="4 5">Purine metabolism; IMP biosynthesis via de novo pathway; 5-amino-1-(5-phospho-D-ribosyl)imidazole-4-carboxylate from 5-amino-1-(5-phospho-D-ribosyl)imidazole (N5-CAIR route): step 1/2.</text>
</comment>
<dbReference type="Pfam" id="PF02222">
    <property type="entry name" value="ATP-grasp"/>
    <property type="match status" value="1"/>
</dbReference>
<dbReference type="EMBL" id="DXGD01000081">
    <property type="protein sequence ID" value="HIW98925.1"/>
    <property type="molecule type" value="Genomic_DNA"/>
</dbReference>
<dbReference type="GO" id="GO:0006189">
    <property type="term" value="P:'de novo' IMP biosynthetic process"/>
    <property type="evidence" value="ECO:0007669"/>
    <property type="project" value="UniProtKB-UniRule"/>
</dbReference>
<keyword evidence="2 4" id="KW-0658">Purine biosynthesis</keyword>
<comment type="function">
    <text evidence="5">Catalyzes the ATP-dependent conversion of 5-aminoimidazole ribonucleotide (AIR) and HCO(3)- to N5-carboxyaminoimidazole ribonucleotide (N5-CAIR).</text>
</comment>
<feature type="binding site" evidence="4">
    <location>
        <begin position="198"/>
        <end position="201"/>
    </location>
    <ligand>
        <name>ATP</name>
        <dbReference type="ChEBI" id="CHEBI:30616"/>
    </ligand>
</feature>
<dbReference type="Pfam" id="PF22660">
    <property type="entry name" value="RS_preATP-grasp-like"/>
    <property type="match status" value="1"/>
</dbReference>
<dbReference type="NCBIfam" id="NF004679">
    <property type="entry name" value="PRK06019.1-5"/>
    <property type="match status" value="1"/>
</dbReference>
<dbReference type="GO" id="GO:0034028">
    <property type="term" value="F:5-(carboxyamino)imidazole ribonucleotide synthase activity"/>
    <property type="evidence" value="ECO:0007669"/>
    <property type="project" value="UniProtKB-UniRule"/>
</dbReference>
<keyword evidence="1 4" id="KW-0547">Nucleotide-binding</keyword>
<name>A0A9D1S1B1_9MICC</name>
<dbReference type="AlphaFoldDB" id="A0A9D1S1B1"/>
<evidence type="ECO:0000256" key="5">
    <source>
        <dbReference type="RuleBase" id="RU361200"/>
    </source>
</evidence>
<protein>
    <recommendedName>
        <fullName evidence="4 5">N5-carboxyaminoimidazole ribonucleotide synthase</fullName>
        <shortName evidence="4 5">N5-CAIR synthase</shortName>
        <ecNumber evidence="4 5">6.3.4.18</ecNumber>
    </recommendedName>
    <alternativeName>
        <fullName evidence="4 5">5-(carboxyamino)imidazole ribonucleotide synthetase</fullName>
    </alternativeName>
</protein>
<dbReference type="InterPro" id="IPR040686">
    <property type="entry name" value="PurK_C"/>
</dbReference>
<keyword evidence="3 4" id="KW-0067">ATP-binding</keyword>
<feature type="binding site" evidence="4">
    <location>
        <position position="117"/>
    </location>
    <ligand>
        <name>ATP</name>
        <dbReference type="ChEBI" id="CHEBI:30616"/>
    </ligand>
</feature>
<feature type="binding site" evidence="4">
    <location>
        <position position="206"/>
    </location>
    <ligand>
        <name>ATP</name>
        <dbReference type="ChEBI" id="CHEBI:30616"/>
    </ligand>
</feature>
<dbReference type="InterPro" id="IPR005875">
    <property type="entry name" value="PurK"/>
</dbReference>
<comment type="function">
    <text evidence="4">Catalyzes the ATP-dependent conversion of 5-aminoimidazole ribonucleotide (AIR) and HCO(3)(-) to N5-carboxyaminoimidazole ribonucleotide (N5-CAIR).</text>
</comment>
<dbReference type="InterPro" id="IPR016185">
    <property type="entry name" value="PreATP-grasp_dom_sf"/>
</dbReference>
<dbReference type="NCBIfam" id="TIGR01161">
    <property type="entry name" value="purK"/>
    <property type="match status" value="1"/>
</dbReference>
<dbReference type="Gene3D" id="3.30.470.20">
    <property type="entry name" value="ATP-grasp fold, B domain"/>
    <property type="match status" value="1"/>
</dbReference>
<dbReference type="SUPFAM" id="SSF56059">
    <property type="entry name" value="Glutathione synthetase ATP-binding domain-like"/>
    <property type="match status" value="1"/>
</dbReference>
<evidence type="ECO:0000313" key="8">
    <source>
        <dbReference type="Proteomes" id="UP000824151"/>
    </source>
</evidence>
<dbReference type="SUPFAM" id="SSF52440">
    <property type="entry name" value="PreATP-grasp domain"/>
    <property type="match status" value="1"/>
</dbReference>
<dbReference type="EC" id="6.3.4.18" evidence="4 5"/>
<evidence type="ECO:0000313" key="7">
    <source>
        <dbReference type="EMBL" id="HIW98925.1"/>
    </source>
</evidence>
<accession>A0A9D1S1B1</accession>
<proteinExistence type="inferred from homology"/>
<evidence type="ECO:0000256" key="1">
    <source>
        <dbReference type="ARBA" id="ARBA00022741"/>
    </source>
</evidence>
<feature type="binding site" evidence="4">
    <location>
        <begin position="289"/>
        <end position="290"/>
    </location>
    <ligand>
        <name>ATP</name>
        <dbReference type="ChEBI" id="CHEBI:30616"/>
    </ligand>
</feature>
<dbReference type="GO" id="GO:0004638">
    <property type="term" value="F:phosphoribosylaminoimidazole carboxylase activity"/>
    <property type="evidence" value="ECO:0007669"/>
    <property type="project" value="InterPro"/>
</dbReference>
<dbReference type="GO" id="GO:0005829">
    <property type="term" value="C:cytosol"/>
    <property type="evidence" value="ECO:0007669"/>
    <property type="project" value="TreeGrafter"/>
</dbReference>
<evidence type="ECO:0000259" key="6">
    <source>
        <dbReference type="PROSITE" id="PS50975"/>
    </source>
</evidence>
<dbReference type="PANTHER" id="PTHR11609">
    <property type="entry name" value="PURINE BIOSYNTHESIS PROTEIN 6/7, PUR6/7"/>
    <property type="match status" value="1"/>
</dbReference>
<dbReference type="InterPro" id="IPR054350">
    <property type="entry name" value="PurT/PurK_preATP-grasp"/>
</dbReference>
<evidence type="ECO:0000256" key="2">
    <source>
        <dbReference type="ARBA" id="ARBA00022755"/>
    </source>
</evidence>
<gene>
    <name evidence="4 5" type="primary">purK</name>
    <name evidence="7" type="ORF">H9871_02155</name>
</gene>
<evidence type="ECO:0000256" key="4">
    <source>
        <dbReference type="HAMAP-Rule" id="MF_01928"/>
    </source>
</evidence>
<keyword evidence="4 5" id="KW-0436">Ligase</keyword>
<dbReference type="Gene3D" id="3.30.1490.20">
    <property type="entry name" value="ATP-grasp fold, A domain"/>
    <property type="match status" value="1"/>
</dbReference>
<comment type="subunit">
    <text evidence="4 5">Homodimer.</text>
</comment>
<dbReference type="InterPro" id="IPR011054">
    <property type="entry name" value="Rudment_hybrid_motif"/>
</dbReference>
<dbReference type="InterPro" id="IPR011761">
    <property type="entry name" value="ATP-grasp"/>
</dbReference>
<organism evidence="7 8">
    <name type="scientific">Candidatus Nesterenkonia stercoripullorum</name>
    <dbReference type="NCBI Taxonomy" id="2838701"/>
    <lineage>
        <taxon>Bacteria</taxon>
        <taxon>Bacillati</taxon>
        <taxon>Actinomycetota</taxon>
        <taxon>Actinomycetes</taxon>
        <taxon>Micrococcales</taxon>
        <taxon>Micrococcaceae</taxon>
        <taxon>Nesterenkonia</taxon>
    </lineage>
</organism>
<reference evidence="7" key="2">
    <citation type="submission" date="2021-04" db="EMBL/GenBank/DDBJ databases">
        <authorList>
            <person name="Gilroy R."/>
        </authorList>
    </citation>
    <scope>NUCLEOTIDE SEQUENCE</scope>
    <source>
        <strain evidence="7">ChiHejej3B27-3195</strain>
    </source>
</reference>
<dbReference type="Pfam" id="PF17769">
    <property type="entry name" value="PurK_C"/>
    <property type="match status" value="1"/>
</dbReference>
<feature type="binding site" evidence="4">
    <location>
        <position position="157"/>
    </location>
    <ligand>
        <name>ATP</name>
        <dbReference type="ChEBI" id="CHEBI:30616"/>
    </ligand>
</feature>
<comment type="caution">
    <text evidence="7">The sequence shown here is derived from an EMBL/GenBank/DDBJ whole genome shotgun (WGS) entry which is preliminary data.</text>
</comment>
<comment type="catalytic activity">
    <reaction evidence="4 5">
        <text>5-amino-1-(5-phospho-beta-D-ribosyl)imidazole + hydrogencarbonate + ATP = 5-carboxyamino-1-(5-phospho-D-ribosyl)imidazole + ADP + phosphate + 2 H(+)</text>
        <dbReference type="Rhea" id="RHEA:19317"/>
        <dbReference type="ChEBI" id="CHEBI:15378"/>
        <dbReference type="ChEBI" id="CHEBI:17544"/>
        <dbReference type="ChEBI" id="CHEBI:30616"/>
        <dbReference type="ChEBI" id="CHEBI:43474"/>
        <dbReference type="ChEBI" id="CHEBI:58730"/>
        <dbReference type="ChEBI" id="CHEBI:137981"/>
        <dbReference type="ChEBI" id="CHEBI:456216"/>
        <dbReference type="EC" id="6.3.4.18"/>
    </reaction>
</comment>
<dbReference type="InterPro" id="IPR013815">
    <property type="entry name" value="ATP_grasp_subdomain_1"/>
</dbReference>
<dbReference type="GO" id="GO:0005524">
    <property type="term" value="F:ATP binding"/>
    <property type="evidence" value="ECO:0007669"/>
    <property type="project" value="UniProtKB-UniRule"/>
</dbReference>
<dbReference type="NCBIfam" id="NF004680">
    <property type="entry name" value="PRK06019.1-6"/>
    <property type="match status" value="1"/>
</dbReference>
<dbReference type="PANTHER" id="PTHR11609:SF5">
    <property type="entry name" value="PHOSPHORIBOSYLAMINOIMIDAZOLE CARBOXYLASE"/>
    <property type="match status" value="1"/>
</dbReference>
<dbReference type="Gene3D" id="3.40.50.20">
    <property type="match status" value="1"/>
</dbReference>
<evidence type="ECO:0000256" key="3">
    <source>
        <dbReference type="ARBA" id="ARBA00022840"/>
    </source>
</evidence>
<dbReference type="InterPro" id="IPR003135">
    <property type="entry name" value="ATP-grasp_carboxylate-amine"/>
</dbReference>
<feature type="domain" description="ATP-grasp" evidence="6">
    <location>
        <begin position="121"/>
        <end position="319"/>
    </location>
</feature>
<dbReference type="Proteomes" id="UP000824151">
    <property type="component" value="Unassembled WGS sequence"/>
</dbReference>
<reference evidence="7" key="1">
    <citation type="journal article" date="2021" name="PeerJ">
        <title>Extensive microbial diversity within the chicken gut microbiome revealed by metagenomics and culture.</title>
        <authorList>
            <person name="Gilroy R."/>
            <person name="Ravi A."/>
            <person name="Getino M."/>
            <person name="Pursley I."/>
            <person name="Horton D.L."/>
            <person name="Alikhan N.F."/>
            <person name="Baker D."/>
            <person name="Gharbi K."/>
            <person name="Hall N."/>
            <person name="Watson M."/>
            <person name="Adriaenssens E.M."/>
            <person name="Foster-Nyarko E."/>
            <person name="Jarju S."/>
            <person name="Secka A."/>
            <person name="Antonio M."/>
            <person name="Oren A."/>
            <person name="Chaudhuri R.R."/>
            <person name="La Ragione R."/>
            <person name="Hildebrand F."/>
            <person name="Pallen M.J."/>
        </authorList>
    </citation>
    <scope>NUCLEOTIDE SEQUENCE</scope>
    <source>
        <strain evidence="7">ChiHejej3B27-3195</strain>
    </source>
</reference>
<dbReference type="SUPFAM" id="SSF51246">
    <property type="entry name" value="Rudiment single hybrid motif"/>
    <property type="match status" value="1"/>
</dbReference>
<comment type="similarity">
    <text evidence="4 5">Belongs to the PurK/PurT family.</text>
</comment>
<dbReference type="PROSITE" id="PS50975">
    <property type="entry name" value="ATP_GRASP"/>
    <property type="match status" value="1"/>
</dbReference>
<dbReference type="HAMAP" id="MF_01928">
    <property type="entry name" value="PurK"/>
    <property type="match status" value="1"/>
</dbReference>
<sequence length="426" mass="44458">MTDTATSNDAPSSQDRALRVGVLGDGQLARMMAPAAIELGIELKLLAGSPESSAAQVIAESTPGDYRDADAVVRFARGLDVVTFDHEHVPADVLAALEAEGIAMHPKPAALTYAQDKLRMRAAVDGLGLPNPAWAEVRSVQELTDFAQQHGWPVVLKTPRGGYDGKGVRVVRDHAAAEQTQDWFDRAAASGTSGLLAEEAVPFVRELSAQVARSASGEIRSYPVVESTQTDGVCDEVIAPAPHTAAELLEHSAAIAATVAEKLDVTGMLAVELFEVGGGGSMAPGIYVNELAMRPHNSGHWSMDGAITGQFEQHLRAVLGLPLGETNPVGGAGGFTVMKNLLGGSNPHIHAAVPAAMACDPGAKIHLYGKEARPGRKIGHVNLVSQLTSQDRAEDAAAESAAGAVRLQHCVEAARTVAALITEGDR</sequence>